<dbReference type="EMBL" id="ADCY02000053">
    <property type="protein sequence ID" value="EFG30325.2"/>
    <property type="molecule type" value="Genomic_DNA"/>
</dbReference>
<gene>
    <name evidence="2" type="ORF">HMPREF9021_01822</name>
</gene>
<feature type="chain" id="PRO_5030178934" description="PepSY domain-containing protein" evidence="1">
    <location>
        <begin position="21"/>
        <end position="118"/>
    </location>
</feature>
<evidence type="ECO:0000256" key="1">
    <source>
        <dbReference type="SAM" id="SignalP"/>
    </source>
</evidence>
<accession>V9HB54</accession>
<dbReference type="eggNOG" id="ENOG502ZXRQ">
    <property type="taxonomic scope" value="Bacteria"/>
</dbReference>
<comment type="caution">
    <text evidence="2">The sequence shown here is derived from an EMBL/GenBank/DDBJ whole genome shotgun (WGS) entry which is preliminary data.</text>
</comment>
<evidence type="ECO:0000313" key="3">
    <source>
        <dbReference type="Proteomes" id="UP000017813"/>
    </source>
</evidence>
<dbReference type="KEGG" id="smur:BWP33_12000"/>
<feature type="signal peptide" evidence="1">
    <location>
        <begin position="1"/>
        <end position="20"/>
    </location>
</feature>
<dbReference type="OrthoDB" id="9986395at2"/>
<reference evidence="2 3" key="2">
    <citation type="submission" date="2011-10" db="EMBL/GenBank/DDBJ databases">
        <title>The Genome Sequence of Simonsiella muelleri ATCC 29453.</title>
        <authorList>
            <consortium name="The Broad Institute Genome Sequencing Platform"/>
            <consortium name="The Broad Institute Genome Sequencing Center for Infectious Disease"/>
            <person name="Earl A."/>
            <person name="Ward D."/>
            <person name="Feldgarden M."/>
            <person name="Gevers D."/>
            <person name="Izard J."/>
            <person name="Baranova O.V."/>
            <person name="Blanton J.M."/>
            <person name="Tanner A.C."/>
            <person name="Dewhirst F."/>
            <person name="Young S.K."/>
            <person name="Zeng Q."/>
            <person name="Gargeya S."/>
            <person name="Fitzgerald M."/>
            <person name="Haas B."/>
            <person name="Abouelleil A."/>
            <person name="Alvarado L."/>
            <person name="Arachchi H.M."/>
            <person name="Berlin A."/>
            <person name="Brown A."/>
            <person name="Chapman S.B."/>
            <person name="Chen Z."/>
            <person name="Dunbar C."/>
            <person name="Freedman E."/>
            <person name="Gearin G."/>
            <person name="Goldberg J."/>
            <person name="Griggs A."/>
            <person name="Gujja S."/>
            <person name="Heiman D."/>
            <person name="Howarth C."/>
            <person name="Larson L."/>
            <person name="Lui A."/>
            <person name="MacDonald P.J.P."/>
            <person name="Montmayeur A."/>
            <person name="Murphy C."/>
            <person name="Neiman D."/>
            <person name="Pearson M."/>
            <person name="Priest M."/>
            <person name="Roberts A."/>
            <person name="Saif S."/>
            <person name="Shea T."/>
            <person name="Shenoy N."/>
            <person name="Sisk P."/>
            <person name="Stolte C."/>
            <person name="Sykes S."/>
            <person name="Wortman J."/>
            <person name="Nusbaum C."/>
            <person name="Birren B."/>
        </authorList>
    </citation>
    <scope>NUCLEOTIDE SEQUENCE [LARGE SCALE GENOMIC DNA]</scope>
    <source>
        <strain evidence="2 3">ATCC 29453</strain>
    </source>
</reference>
<dbReference type="STRING" id="641147.HMPREF9021_01822"/>
<dbReference type="HOGENOM" id="CLU_2071546_0_0_4"/>
<dbReference type="AlphaFoldDB" id="V9HB54"/>
<dbReference type="Proteomes" id="UP000017813">
    <property type="component" value="Unassembled WGS sequence"/>
</dbReference>
<keyword evidence="3" id="KW-1185">Reference proteome</keyword>
<sequence>MKYKMLFLSAWLLTAHTAMAQPHLPAEMYQSSRGAIVKIKDRGDGEWYVKSVVRGSNVYRLSQYIESKARTHGYHLIGKDIRTNKADLSFENNRYRLNASIDLNSDNTMDYEIERELN</sequence>
<organism evidence="2 3">
    <name type="scientific">Simonsiella muelleri ATCC 29453</name>
    <dbReference type="NCBI Taxonomy" id="641147"/>
    <lineage>
        <taxon>Bacteria</taxon>
        <taxon>Pseudomonadati</taxon>
        <taxon>Pseudomonadota</taxon>
        <taxon>Betaproteobacteria</taxon>
        <taxon>Neisseriales</taxon>
        <taxon>Neisseriaceae</taxon>
        <taxon>Simonsiella</taxon>
    </lineage>
</organism>
<evidence type="ECO:0008006" key="4">
    <source>
        <dbReference type="Google" id="ProtNLM"/>
    </source>
</evidence>
<evidence type="ECO:0000313" key="2">
    <source>
        <dbReference type="EMBL" id="EFG30325.2"/>
    </source>
</evidence>
<keyword evidence="1" id="KW-0732">Signal</keyword>
<reference evidence="2 3" key="1">
    <citation type="submission" date="2010-03" db="EMBL/GenBank/DDBJ databases">
        <authorList>
            <consortium name="The Broad Institute Genome Sequencing Platform"/>
            <person name="Ward D."/>
            <person name="Earl A."/>
            <person name="Feldgarden M."/>
            <person name="Gevers D."/>
            <person name="Young S."/>
            <person name="Zeng Q."/>
            <person name="Koehrsen M."/>
            <person name="Alvarado L."/>
            <person name="Berlin A.M."/>
            <person name="Borenstein D."/>
            <person name="Chapman S.B."/>
            <person name="Chen Z."/>
            <person name="Engels R."/>
            <person name="Freedman E."/>
            <person name="Gellesch M."/>
            <person name="Goldberg J."/>
            <person name="Griggs A."/>
            <person name="Gujja S."/>
            <person name="Heilman E.R."/>
            <person name="Heiman D.I."/>
            <person name="Hepburn T.A."/>
            <person name="Howarth C."/>
            <person name="Jen D."/>
            <person name="Larson L."/>
            <person name="Mehta T."/>
            <person name="Park D."/>
            <person name="Pearson M."/>
            <person name="Richards J."/>
            <person name="Roberts A."/>
            <person name="Saif S."/>
            <person name="Shea T.D."/>
            <person name="Shenoy N."/>
            <person name="Sisk P."/>
            <person name="Stolte C."/>
            <person name="Sykes S.N."/>
            <person name="Walk T."/>
            <person name="White J."/>
            <person name="Yandava C."/>
            <person name="Izard J."/>
            <person name="Baranova O.V."/>
            <person name="Blanton J.M."/>
            <person name="Tanner A.C."/>
            <person name="Dewhirst F."/>
            <person name="Haas B."/>
            <person name="Nusbaum C."/>
            <person name="Birren B."/>
        </authorList>
    </citation>
    <scope>NUCLEOTIDE SEQUENCE [LARGE SCALE GENOMIC DNA]</scope>
    <source>
        <strain evidence="2 3">ATCC 29453</strain>
    </source>
</reference>
<name>V9HB54_9NEIS</name>
<protein>
    <recommendedName>
        <fullName evidence="4">PepSY domain-containing protein</fullName>
    </recommendedName>
</protein>
<proteinExistence type="predicted"/>
<dbReference type="RefSeq" id="WP_002642768.1">
    <property type="nucleotide sequence ID" value="NZ_CP019448.1"/>
</dbReference>